<feature type="region of interest" description="Disordered" evidence="9">
    <location>
        <begin position="293"/>
        <end position="314"/>
    </location>
</feature>
<comment type="subcellular location">
    <subcellularLocation>
        <location evidence="1">Endoplasmic reticulum membrane</location>
    </subcellularLocation>
</comment>
<dbReference type="GO" id="GO:0008289">
    <property type="term" value="F:lipid binding"/>
    <property type="evidence" value="ECO:0007669"/>
    <property type="project" value="UniProtKB-KW"/>
</dbReference>
<evidence type="ECO:0000256" key="6">
    <source>
        <dbReference type="ARBA" id="ARBA00023055"/>
    </source>
</evidence>
<evidence type="ECO:0000256" key="3">
    <source>
        <dbReference type="ARBA" id="ARBA00022692"/>
    </source>
</evidence>
<dbReference type="PANTHER" id="PTHR13466:SF0">
    <property type="entry name" value="SMP-LTD DOMAIN-CONTAINING PROTEIN"/>
    <property type="match status" value="1"/>
</dbReference>
<reference evidence="12 13" key="1">
    <citation type="submission" date="2021-09" db="EMBL/GenBank/DDBJ databases">
        <title>Genomic insights and catalytic innovation underlie evolution of tropane alkaloids biosynthesis.</title>
        <authorList>
            <person name="Wang Y.-J."/>
            <person name="Tian T."/>
            <person name="Huang J.-P."/>
            <person name="Huang S.-X."/>
        </authorList>
    </citation>
    <scope>NUCLEOTIDE SEQUENCE [LARGE SCALE GENOMIC DNA]</scope>
    <source>
        <strain evidence="12">KIB-2018</strain>
        <tissue evidence="12">Leaf</tissue>
    </source>
</reference>
<accession>A0AAV8TMZ9</accession>
<proteinExistence type="predicted"/>
<evidence type="ECO:0000313" key="12">
    <source>
        <dbReference type="EMBL" id="KAJ8768312.1"/>
    </source>
</evidence>
<gene>
    <name evidence="12" type="ORF">K2173_021252</name>
</gene>
<feature type="compositionally biased region" description="Polar residues" evidence="9">
    <location>
        <begin position="670"/>
        <end position="684"/>
    </location>
</feature>
<keyword evidence="2" id="KW-0813">Transport</keyword>
<evidence type="ECO:0000256" key="10">
    <source>
        <dbReference type="SAM" id="Phobius"/>
    </source>
</evidence>
<dbReference type="CDD" id="cd21675">
    <property type="entry name" value="SMP_TEX2"/>
    <property type="match status" value="1"/>
</dbReference>
<name>A0AAV8TMZ9_9ROSI</name>
<dbReference type="SUPFAM" id="SSF50729">
    <property type="entry name" value="PH domain-like"/>
    <property type="match status" value="1"/>
</dbReference>
<keyword evidence="7" id="KW-0446">Lipid-binding</keyword>
<keyword evidence="4" id="KW-0256">Endoplasmic reticulum</keyword>
<evidence type="ECO:0000313" key="13">
    <source>
        <dbReference type="Proteomes" id="UP001159364"/>
    </source>
</evidence>
<dbReference type="EMBL" id="JAIWQS010000004">
    <property type="protein sequence ID" value="KAJ8768312.1"/>
    <property type="molecule type" value="Genomic_DNA"/>
</dbReference>
<comment type="caution">
    <text evidence="12">The sequence shown here is derived from an EMBL/GenBank/DDBJ whole genome shotgun (WGS) entry which is preliminary data.</text>
</comment>
<dbReference type="InterPro" id="IPR031468">
    <property type="entry name" value="SMP_LBD"/>
</dbReference>
<feature type="region of interest" description="Disordered" evidence="9">
    <location>
        <begin position="634"/>
        <end position="792"/>
    </location>
</feature>
<keyword evidence="13" id="KW-1185">Reference proteome</keyword>
<dbReference type="GO" id="GO:0006869">
    <property type="term" value="P:lipid transport"/>
    <property type="evidence" value="ECO:0007669"/>
    <property type="project" value="UniProtKB-KW"/>
</dbReference>
<feature type="region of interest" description="Disordered" evidence="9">
    <location>
        <begin position="476"/>
        <end position="502"/>
    </location>
</feature>
<evidence type="ECO:0000256" key="2">
    <source>
        <dbReference type="ARBA" id="ARBA00022448"/>
    </source>
</evidence>
<dbReference type="Proteomes" id="UP001159364">
    <property type="component" value="Linkage Group LG04"/>
</dbReference>
<organism evidence="12 13">
    <name type="scientific">Erythroxylum novogranatense</name>
    <dbReference type="NCBI Taxonomy" id="1862640"/>
    <lineage>
        <taxon>Eukaryota</taxon>
        <taxon>Viridiplantae</taxon>
        <taxon>Streptophyta</taxon>
        <taxon>Embryophyta</taxon>
        <taxon>Tracheophyta</taxon>
        <taxon>Spermatophyta</taxon>
        <taxon>Magnoliopsida</taxon>
        <taxon>eudicotyledons</taxon>
        <taxon>Gunneridae</taxon>
        <taxon>Pentapetalae</taxon>
        <taxon>rosids</taxon>
        <taxon>fabids</taxon>
        <taxon>Malpighiales</taxon>
        <taxon>Erythroxylaceae</taxon>
        <taxon>Erythroxylum</taxon>
    </lineage>
</organism>
<feature type="compositionally biased region" description="Low complexity" evidence="9">
    <location>
        <begin position="689"/>
        <end position="702"/>
    </location>
</feature>
<evidence type="ECO:0000256" key="5">
    <source>
        <dbReference type="ARBA" id="ARBA00022989"/>
    </source>
</evidence>
<feature type="domain" description="SMP-LTD" evidence="11">
    <location>
        <begin position="336"/>
        <end position="605"/>
    </location>
</feature>
<evidence type="ECO:0000256" key="7">
    <source>
        <dbReference type="ARBA" id="ARBA00023121"/>
    </source>
</evidence>
<evidence type="ECO:0000259" key="11">
    <source>
        <dbReference type="PROSITE" id="PS51847"/>
    </source>
</evidence>
<feature type="compositionally biased region" description="Polar residues" evidence="9">
    <location>
        <begin position="652"/>
        <end position="661"/>
    </location>
</feature>
<dbReference type="Pfam" id="PF23065">
    <property type="entry name" value="PH_SMPa"/>
    <property type="match status" value="1"/>
</dbReference>
<keyword evidence="8 10" id="KW-0472">Membrane</keyword>
<evidence type="ECO:0000256" key="8">
    <source>
        <dbReference type="ARBA" id="ARBA00023136"/>
    </source>
</evidence>
<feature type="transmembrane region" description="Helical" evidence="10">
    <location>
        <begin position="6"/>
        <end position="31"/>
    </location>
</feature>
<dbReference type="PROSITE" id="PS51847">
    <property type="entry name" value="SMP"/>
    <property type="match status" value="1"/>
</dbReference>
<feature type="compositionally biased region" description="Basic and acidic residues" evidence="9">
    <location>
        <begin position="759"/>
        <end position="792"/>
    </location>
</feature>
<feature type="compositionally biased region" description="Polar residues" evidence="9">
    <location>
        <begin position="725"/>
        <end position="739"/>
    </location>
</feature>
<dbReference type="InterPro" id="IPR057080">
    <property type="entry name" value="PH_SMPa"/>
</dbReference>
<keyword evidence="5 10" id="KW-1133">Transmembrane helix</keyword>
<evidence type="ECO:0000256" key="9">
    <source>
        <dbReference type="SAM" id="MobiDB-lite"/>
    </source>
</evidence>
<feature type="compositionally biased region" description="Basic and acidic residues" evidence="9">
    <location>
        <begin position="477"/>
        <end position="492"/>
    </location>
</feature>
<keyword evidence="3 10" id="KW-0812">Transmembrane</keyword>
<dbReference type="PANTHER" id="PTHR13466">
    <property type="entry name" value="TEX2 PROTEIN-RELATED"/>
    <property type="match status" value="1"/>
</dbReference>
<dbReference type="GO" id="GO:0005789">
    <property type="term" value="C:endoplasmic reticulum membrane"/>
    <property type="evidence" value="ECO:0007669"/>
    <property type="project" value="UniProtKB-SubCell"/>
</dbReference>
<evidence type="ECO:0000256" key="4">
    <source>
        <dbReference type="ARBA" id="ARBA00022824"/>
    </source>
</evidence>
<keyword evidence="6" id="KW-0445">Lipid transport</keyword>
<sequence length="792" mass="89098">MFMWLVIFGGGFFVGALTLVALEALGVYVFIRRLKHKSRLLEAKPLSGSSSRDLDPQQSLDFAFNKKGVVWILESDKIDKLPKEYKRRKDLLEVTPRQKYARIKDQLLCLTDPDGSRVAIPLKGCTVEAVSGNNLCSRKWVKRFPVRIENKTSTIYNGSKTIYLYLETSWEKESWCKALRLASCDDREKLNWFTKLNEEFHCYLTSLNTGYPSFMKPSVGFNEESVDRMSKVDGSTSKVRTFFKRISRKAPKNGMENRGASTLGHEDKKVLGKCRSLQDPIAASSLIKTALPEKMSASSEEENMPFTSSSNFSRSQSQTYSCVSCERESDDKPNVDEGTLCWNLLISRLFFDAKCNTDVKSSIQARIQRSLSNMRLPGYIGDVICKDLDLGNIPPYIHGIRVLPTDMNEVWAWEMDLEYYGGMVLNIETRLEVRDQDLQKGVADTRLEPSSNGDVSSDLLEGFEYLGKQLNLPEETVDARNQRDKSDPRLDGLKNSTNCTSTSTNVSKWKSILNSVAKHVSQVPITLSIRIASLRGTLRLHIKPPPSDRLWIGFTSMPEIEFNLESSLGEHKISNGHIALFLINRFKASIREALVLPNCESVCIPWMLAEKNDWVPRKVAPFVWVNQEGPSDPAATHAAFSCQSDEAKTKTEASGGTVSDPQESKHQKSRNAQGSSQSISNSRNALIGSLSPSRRMSSSKSLQELGTPLLASGEPQEVSERECTSQHPSPSRPLSNVEKQSPALEEDNLRPKKLGRRARMLDLGKKMGEKFEERRRHIEEKSRNIVEKMRGT</sequence>
<dbReference type="AlphaFoldDB" id="A0AAV8TMZ9"/>
<protein>
    <recommendedName>
        <fullName evidence="11">SMP-LTD domain-containing protein</fullName>
    </recommendedName>
</protein>
<evidence type="ECO:0000256" key="1">
    <source>
        <dbReference type="ARBA" id="ARBA00004586"/>
    </source>
</evidence>